<keyword evidence="2" id="KW-0812">Transmembrane</keyword>
<feature type="region of interest" description="Disordered" evidence="1">
    <location>
        <begin position="1"/>
        <end position="35"/>
    </location>
</feature>
<dbReference type="Proteomes" id="UP001168098">
    <property type="component" value="Unassembled WGS sequence"/>
</dbReference>
<feature type="compositionally biased region" description="Basic and acidic residues" evidence="1">
    <location>
        <begin position="260"/>
        <end position="274"/>
    </location>
</feature>
<gene>
    <name evidence="3" type="ORF">PVL29_010762</name>
</gene>
<keyword evidence="2" id="KW-0472">Membrane</keyword>
<feature type="region of interest" description="Disordered" evidence="1">
    <location>
        <begin position="254"/>
        <end position="274"/>
    </location>
</feature>
<reference evidence="3 4" key="1">
    <citation type="journal article" date="2023" name="BMC Biotechnol.">
        <title>Vitis rotundifolia cv Carlos genome sequencing.</title>
        <authorList>
            <person name="Huff M."/>
            <person name="Hulse-Kemp A."/>
            <person name="Scheffler B."/>
            <person name="Youngblood R."/>
            <person name="Simpson S."/>
            <person name="Babiker E."/>
            <person name="Staton M."/>
        </authorList>
    </citation>
    <scope>NUCLEOTIDE SEQUENCE [LARGE SCALE GENOMIC DNA]</scope>
    <source>
        <tissue evidence="3">Leaf</tissue>
    </source>
</reference>
<organism evidence="3 4">
    <name type="scientific">Vitis rotundifolia</name>
    <name type="common">Muscadine grape</name>
    <dbReference type="NCBI Taxonomy" id="103349"/>
    <lineage>
        <taxon>Eukaryota</taxon>
        <taxon>Viridiplantae</taxon>
        <taxon>Streptophyta</taxon>
        <taxon>Embryophyta</taxon>
        <taxon>Tracheophyta</taxon>
        <taxon>Spermatophyta</taxon>
        <taxon>Magnoliopsida</taxon>
        <taxon>eudicotyledons</taxon>
        <taxon>Gunneridae</taxon>
        <taxon>Pentapetalae</taxon>
        <taxon>rosids</taxon>
        <taxon>Vitales</taxon>
        <taxon>Vitaceae</taxon>
        <taxon>Viteae</taxon>
        <taxon>Vitis</taxon>
    </lineage>
</organism>
<dbReference type="PANTHER" id="PTHR31170:SF25">
    <property type="entry name" value="BNAA09G04570D PROTEIN"/>
    <property type="match status" value="1"/>
</dbReference>
<accession>A0AA38ZUH0</accession>
<evidence type="ECO:0000256" key="1">
    <source>
        <dbReference type="SAM" id="MobiDB-lite"/>
    </source>
</evidence>
<comment type="caution">
    <text evidence="3">The sequence shown here is derived from an EMBL/GenBank/DDBJ whole genome shotgun (WGS) entry which is preliminary data.</text>
</comment>
<evidence type="ECO:0000313" key="3">
    <source>
        <dbReference type="EMBL" id="KAJ9695447.1"/>
    </source>
</evidence>
<evidence type="ECO:0000256" key="2">
    <source>
        <dbReference type="SAM" id="Phobius"/>
    </source>
</evidence>
<dbReference type="EMBL" id="JARBHA010000008">
    <property type="protein sequence ID" value="KAJ9695447.1"/>
    <property type="molecule type" value="Genomic_DNA"/>
</dbReference>
<feature type="transmembrane region" description="Helical" evidence="2">
    <location>
        <begin position="413"/>
        <end position="433"/>
    </location>
</feature>
<evidence type="ECO:0000313" key="4">
    <source>
        <dbReference type="Proteomes" id="UP001168098"/>
    </source>
</evidence>
<keyword evidence="2" id="KW-1133">Transmembrane helix</keyword>
<proteinExistence type="predicted"/>
<dbReference type="InterPro" id="IPR004158">
    <property type="entry name" value="DUF247_pln"/>
</dbReference>
<dbReference type="AlphaFoldDB" id="A0AA38ZUH0"/>
<feature type="compositionally biased region" description="Basic and acidic residues" evidence="1">
    <location>
        <begin position="43"/>
        <end position="52"/>
    </location>
</feature>
<dbReference type="PANTHER" id="PTHR31170">
    <property type="entry name" value="BNAC04G53230D PROTEIN"/>
    <property type="match status" value="1"/>
</dbReference>
<feature type="region of interest" description="Disordered" evidence="1">
    <location>
        <begin position="43"/>
        <end position="62"/>
    </location>
</feature>
<protein>
    <submittedName>
        <fullName evidence="3">Uncharacterized protein</fullName>
    </submittedName>
</protein>
<keyword evidence="4" id="KW-1185">Reference proteome</keyword>
<dbReference type="Pfam" id="PF03140">
    <property type="entry name" value="DUF247"/>
    <property type="match status" value="1"/>
</dbReference>
<feature type="compositionally biased region" description="Polar residues" evidence="1">
    <location>
        <begin position="1"/>
        <end position="21"/>
    </location>
</feature>
<sequence length="439" mass="50048">MPPNNINSAGTTTPQSNNNATKGEVSNDEHLIDIDPQVWNDTHKASDARERTPSIPKIPTTLKNSQNQKLPKWFKPSVISIGPYYYGDKNYQEAQKLKFGHAKKFIEESKQEKDALYLKIKNKTPELRKCYHNETISDSTDQKLATIFLLDGCFLLHFINYSREKDGSKLLGFTNHEMTHIKQDLFLLENQLPYEVLDLLLEDAKNSNPMEGKIKNFVASHVPFPRGIRVKEVNPKPYHLLHYLQGIILDKPETISPTQKQDEEDKGRGRGRLEGDSCKNVRELRKVGIHFKPSPTSYLTDIAFKPHFGTTGCLKLPTFSMNTCTMIIFLNLIAFESLDTTSNLGVISYLCFLDSLIDHVAQFFNNVCCKLVPNPSAYDDVKVQIQNHVDRHQNCRLRKWYIQCMQKYFSSPWSFIALIAAVIGLLLTGIQAYTSLFSG</sequence>
<name>A0AA38ZUH0_VITRO</name>